<dbReference type="Proteomes" id="UP000053555">
    <property type="component" value="Unassembled WGS sequence"/>
</dbReference>
<sequence length="50" mass="5881">MMENIFRAYRELTMVKLKEGNIGAASEIFQVVAFLKFKKNGFLEDIVNYY</sequence>
<evidence type="ECO:0000313" key="1">
    <source>
        <dbReference type="EMBL" id="KHN03892.1"/>
    </source>
</evidence>
<protein>
    <submittedName>
        <fullName evidence="1">Uncharacterized protein</fullName>
    </submittedName>
</protein>
<proteinExistence type="predicted"/>
<dbReference type="AlphaFoldDB" id="A0A0B2P8E7"/>
<accession>A0A0B2P8E7</accession>
<organism evidence="1">
    <name type="scientific">Glycine soja</name>
    <name type="common">Wild soybean</name>
    <dbReference type="NCBI Taxonomy" id="3848"/>
    <lineage>
        <taxon>Eukaryota</taxon>
        <taxon>Viridiplantae</taxon>
        <taxon>Streptophyta</taxon>
        <taxon>Embryophyta</taxon>
        <taxon>Tracheophyta</taxon>
        <taxon>Spermatophyta</taxon>
        <taxon>Magnoliopsida</taxon>
        <taxon>eudicotyledons</taxon>
        <taxon>Gunneridae</taxon>
        <taxon>Pentapetalae</taxon>
        <taxon>rosids</taxon>
        <taxon>fabids</taxon>
        <taxon>Fabales</taxon>
        <taxon>Fabaceae</taxon>
        <taxon>Papilionoideae</taxon>
        <taxon>50 kb inversion clade</taxon>
        <taxon>NPAAA clade</taxon>
        <taxon>indigoferoid/millettioid clade</taxon>
        <taxon>Phaseoleae</taxon>
        <taxon>Glycine</taxon>
        <taxon>Glycine subgen. Soja</taxon>
    </lineage>
</organism>
<reference evidence="1" key="1">
    <citation type="submission" date="2014-07" db="EMBL/GenBank/DDBJ databases">
        <title>Identification of a novel salt tolerance gene in wild soybean by whole-genome sequencing.</title>
        <authorList>
            <person name="Lam H.-M."/>
            <person name="Qi X."/>
            <person name="Li M.-W."/>
            <person name="Liu X."/>
            <person name="Xie M."/>
            <person name="Ni M."/>
            <person name="Xu X."/>
        </authorList>
    </citation>
    <scope>NUCLEOTIDE SEQUENCE [LARGE SCALE GENOMIC DNA]</scope>
    <source>
        <tissue evidence="1">Root</tissue>
    </source>
</reference>
<dbReference type="EMBL" id="KN669679">
    <property type="protein sequence ID" value="KHN03892.1"/>
    <property type="molecule type" value="Genomic_DNA"/>
</dbReference>
<gene>
    <name evidence="1" type="ORF">glysoja_045748</name>
</gene>
<name>A0A0B2P8E7_GLYSO</name>